<name>A0A8G2BTF2_9BACT</name>
<protein>
    <recommendedName>
        <fullName evidence="3">Lipoprotein</fullName>
    </recommendedName>
</protein>
<reference evidence="1 2" key="1">
    <citation type="submission" date="2016-10" db="EMBL/GenBank/DDBJ databases">
        <authorList>
            <person name="Varghese N."/>
            <person name="Submissions S."/>
        </authorList>
    </citation>
    <scope>NUCLEOTIDE SEQUENCE [LARGE SCALE GENOMIC DNA]</scope>
    <source>
        <strain evidence="1 2">DSM 29073</strain>
    </source>
</reference>
<proteinExistence type="predicted"/>
<keyword evidence="2" id="KW-1185">Reference proteome</keyword>
<dbReference type="Proteomes" id="UP000236725">
    <property type="component" value="Unassembled WGS sequence"/>
</dbReference>
<accession>A0A8G2BTF2</accession>
<evidence type="ECO:0008006" key="3">
    <source>
        <dbReference type="Google" id="ProtNLM"/>
    </source>
</evidence>
<sequence>MKKVMLLAATAIFMSACNNEDTWSPLPPPIPPKPVPEMVSVDLNVRLAENTEADPAVQFVSKWNEGHRILGYSMKTKEAFDASSKSAAAETRTSVIDPRRLFYLTDGIGTDLGVVKGLVAKGDDSLVIFRTSMDMLRFNYVKRQYRTDSVPEVFRYDDLMVGTAKIDTVNGTVITMKHATSILDIKLVNKTGLDLQIRKVTVRPADVNCWPFHTSMDECIYIYYGSIDAGSANTLVAEYSKGYVAKEATFTVRHSLFLINDSILDGKALIYSVMTDSGMYSYTKVGKKYEGGMRHVEEIVMEGQ</sequence>
<gene>
    <name evidence="1" type="ORF">SAMN05444001_10113</name>
</gene>
<dbReference type="EMBL" id="FNVS01000001">
    <property type="protein sequence ID" value="SEF40022.1"/>
    <property type="molecule type" value="Genomic_DNA"/>
</dbReference>
<dbReference type="RefSeq" id="WP_103982024.1">
    <property type="nucleotide sequence ID" value="NZ_FNVS01000001.1"/>
</dbReference>
<dbReference type="PROSITE" id="PS51257">
    <property type="entry name" value="PROKAR_LIPOPROTEIN"/>
    <property type="match status" value="1"/>
</dbReference>
<evidence type="ECO:0000313" key="1">
    <source>
        <dbReference type="EMBL" id="SEF40022.1"/>
    </source>
</evidence>
<evidence type="ECO:0000313" key="2">
    <source>
        <dbReference type="Proteomes" id="UP000236725"/>
    </source>
</evidence>
<comment type="caution">
    <text evidence="1">The sequence shown here is derived from an EMBL/GenBank/DDBJ whole genome shotgun (WGS) entry which is preliminary data.</text>
</comment>
<dbReference type="AlphaFoldDB" id="A0A8G2BTF2"/>
<organism evidence="1 2">
    <name type="scientific">Parabacteroides chinchillae</name>
    <dbReference type="NCBI Taxonomy" id="871327"/>
    <lineage>
        <taxon>Bacteria</taxon>
        <taxon>Pseudomonadati</taxon>
        <taxon>Bacteroidota</taxon>
        <taxon>Bacteroidia</taxon>
        <taxon>Bacteroidales</taxon>
        <taxon>Tannerellaceae</taxon>
        <taxon>Parabacteroides</taxon>
    </lineage>
</organism>